<keyword evidence="6" id="KW-1185">Reference proteome</keyword>
<organism evidence="5 6">
    <name type="scientific">Coregonus suidteri</name>
    <dbReference type="NCBI Taxonomy" id="861788"/>
    <lineage>
        <taxon>Eukaryota</taxon>
        <taxon>Metazoa</taxon>
        <taxon>Chordata</taxon>
        <taxon>Craniata</taxon>
        <taxon>Vertebrata</taxon>
        <taxon>Euteleostomi</taxon>
        <taxon>Actinopterygii</taxon>
        <taxon>Neopterygii</taxon>
        <taxon>Teleostei</taxon>
        <taxon>Protacanthopterygii</taxon>
        <taxon>Salmoniformes</taxon>
        <taxon>Salmonidae</taxon>
        <taxon>Coregoninae</taxon>
        <taxon>Coregonus</taxon>
    </lineage>
</organism>
<evidence type="ECO:0000256" key="3">
    <source>
        <dbReference type="ARBA" id="ARBA00023128"/>
    </source>
</evidence>
<dbReference type="AlphaFoldDB" id="A0AAN8Q8D0"/>
<dbReference type="Proteomes" id="UP001356427">
    <property type="component" value="Unassembled WGS sequence"/>
</dbReference>
<sequence length="140" mass="15408">MILISHSNHPDDTSKAISETPGVDTMVLVADFSQGDAACKPVKDALRDKDIGFLVNCVDDCLGNSLNFTGLPEDQLWGVLNTHCCHHTDDGRGSTWHGREETWSSGEHLHHEYGHQGIFVQSGTFRSGAPWTMDYQQVAV</sequence>
<evidence type="ECO:0000256" key="4">
    <source>
        <dbReference type="ARBA" id="ARBA00038261"/>
    </source>
</evidence>
<dbReference type="InterPro" id="IPR052149">
    <property type="entry name" value="17-beta-HSD3-like"/>
</dbReference>
<dbReference type="GO" id="GO:0005739">
    <property type="term" value="C:mitochondrion"/>
    <property type="evidence" value="ECO:0007669"/>
    <property type="project" value="UniProtKB-SubCell"/>
</dbReference>
<reference evidence="5 6" key="1">
    <citation type="submission" date="2021-04" db="EMBL/GenBank/DDBJ databases">
        <authorList>
            <person name="De Guttry C."/>
            <person name="Zahm M."/>
            <person name="Klopp C."/>
            <person name="Cabau C."/>
            <person name="Louis A."/>
            <person name="Berthelot C."/>
            <person name="Parey E."/>
            <person name="Roest Crollius H."/>
            <person name="Montfort J."/>
            <person name="Robinson-Rechavi M."/>
            <person name="Bucao C."/>
            <person name="Bouchez O."/>
            <person name="Gislard M."/>
            <person name="Lluch J."/>
            <person name="Milhes M."/>
            <person name="Lampietro C."/>
            <person name="Lopez Roques C."/>
            <person name="Donnadieu C."/>
            <person name="Braasch I."/>
            <person name="Desvignes T."/>
            <person name="Postlethwait J."/>
            <person name="Bobe J."/>
            <person name="Wedekind C."/>
            <person name="Guiguen Y."/>
        </authorList>
    </citation>
    <scope>NUCLEOTIDE SEQUENCE [LARGE SCALE GENOMIC DNA]</scope>
    <source>
        <strain evidence="5">Cs_M1</strain>
        <tissue evidence="5">Blood</tissue>
    </source>
</reference>
<keyword evidence="3" id="KW-0496">Mitochondrion</keyword>
<evidence type="ECO:0000313" key="5">
    <source>
        <dbReference type="EMBL" id="KAK6295174.1"/>
    </source>
</evidence>
<gene>
    <name evidence="5" type="ORF">J4Q44_G00344000</name>
</gene>
<comment type="caution">
    <text evidence="5">The sequence shown here is derived from an EMBL/GenBank/DDBJ whole genome shotgun (WGS) entry which is preliminary data.</text>
</comment>
<protein>
    <submittedName>
        <fullName evidence="5">Uncharacterized protein</fullName>
    </submittedName>
</protein>
<dbReference type="PANTHER" id="PTHR44889">
    <property type="entry name" value="INACTIVE HYDROXYSTEROID DEHYDROGENASE-LIKE PROTEIN 1"/>
    <property type="match status" value="1"/>
</dbReference>
<dbReference type="EMBL" id="JAGTTL010000034">
    <property type="protein sequence ID" value="KAK6295174.1"/>
    <property type="molecule type" value="Genomic_DNA"/>
</dbReference>
<name>A0AAN8Q8D0_9TELE</name>
<evidence type="ECO:0000256" key="2">
    <source>
        <dbReference type="ARBA" id="ARBA00022857"/>
    </source>
</evidence>
<keyword evidence="2" id="KW-0521">NADP</keyword>
<dbReference type="PANTHER" id="PTHR44889:SF1">
    <property type="entry name" value="INACTIVE HYDROXYSTEROID DEHYDROGENASE-LIKE PROTEIN 1"/>
    <property type="match status" value="1"/>
</dbReference>
<comment type="similarity">
    <text evidence="4">Belongs to the short-chain dehydrogenases/reductases (SDR) family. 17-beta-HSD 3 subfamily.</text>
</comment>
<evidence type="ECO:0000256" key="1">
    <source>
        <dbReference type="ARBA" id="ARBA00004173"/>
    </source>
</evidence>
<comment type="subcellular location">
    <subcellularLocation>
        <location evidence="1">Mitochondrion</location>
    </subcellularLocation>
</comment>
<evidence type="ECO:0000313" key="6">
    <source>
        <dbReference type="Proteomes" id="UP001356427"/>
    </source>
</evidence>
<proteinExistence type="inferred from homology"/>
<accession>A0AAN8Q8D0</accession>